<evidence type="ECO:0000313" key="1">
    <source>
        <dbReference type="EMBL" id="MEB5475948.1"/>
    </source>
</evidence>
<accession>A0ABU6DQ06</accession>
<comment type="caution">
    <text evidence="1">The sequence shown here is derived from an EMBL/GenBank/DDBJ whole genome shotgun (WGS) entry which is preliminary data.</text>
</comment>
<dbReference type="RefSeq" id="WP_325774527.1">
    <property type="nucleotide sequence ID" value="NZ_VTDN01000002.1"/>
</dbReference>
<organism evidence="1 2">
    <name type="scientific">Acinetobacter pollinis</name>
    <dbReference type="NCBI Taxonomy" id="2605270"/>
    <lineage>
        <taxon>Bacteria</taxon>
        <taxon>Pseudomonadati</taxon>
        <taxon>Pseudomonadota</taxon>
        <taxon>Gammaproteobacteria</taxon>
        <taxon>Moraxellales</taxon>
        <taxon>Moraxellaceae</taxon>
        <taxon>Acinetobacter</taxon>
    </lineage>
</organism>
<name>A0ABU6DQ06_9GAMM</name>
<dbReference type="Proteomes" id="UP001339883">
    <property type="component" value="Unassembled WGS sequence"/>
</dbReference>
<proteinExistence type="predicted"/>
<dbReference type="EMBL" id="VTDN01000002">
    <property type="protein sequence ID" value="MEB5475948.1"/>
    <property type="molecule type" value="Genomic_DNA"/>
</dbReference>
<gene>
    <name evidence="1" type="ORF">I2F25_02560</name>
</gene>
<evidence type="ECO:0000313" key="2">
    <source>
        <dbReference type="Proteomes" id="UP001339883"/>
    </source>
</evidence>
<protein>
    <submittedName>
        <fullName evidence="1">Uncharacterized protein</fullName>
    </submittedName>
</protein>
<reference evidence="1 2" key="1">
    <citation type="submission" date="2019-08" db="EMBL/GenBank/DDBJ databases">
        <title>Five species of Acinetobacter isolated from floral nectar and animal pollinators.</title>
        <authorList>
            <person name="Hendry T.A."/>
        </authorList>
    </citation>
    <scope>NUCLEOTIDE SEQUENCE [LARGE SCALE GENOMIC DNA]</scope>
    <source>
        <strain evidence="1 2">MD18.27</strain>
    </source>
</reference>
<keyword evidence="2" id="KW-1185">Reference proteome</keyword>
<sequence length="112" mass="13065">MNALAKRFSSTESYWNFMSKFGMYPGSKDEATHYRTLGDKTVFLKVENGQTYFWLESGGYWEKNHHYKEDCMTPIGQKEPVIYGPPKPERIVLAPTPIQQPEIYSTRKYKGD</sequence>